<dbReference type="Pfam" id="PF13380">
    <property type="entry name" value="CoA_binding_2"/>
    <property type="match status" value="1"/>
</dbReference>
<keyword evidence="4" id="KW-1185">Reference proteome</keyword>
<evidence type="ECO:0000313" key="3">
    <source>
        <dbReference type="EMBL" id="OWT54203.1"/>
    </source>
</evidence>
<dbReference type="Gene3D" id="3.40.50.720">
    <property type="entry name" value="NAD(P)-binding Rossmann-like Domain"/>
    <property type="match status" value="1"/>
</dbReference>
<dbReference type="Pfam" id="PF13549">
    <property type="entry name" value="ATP-grasp_5"/>
    <property type="match status" value="1"/>
</dbReference>
<dbReference type="EMBL" id="NJIH01000016">
    <property type="protein sequence ID" value="OWT54203.1"/>
    <property type="molecule type" value="Genomic_DNA"/>
</dbReference>
<gene>
    <name evidence="3" type="ORF">CEY11_22825</name>
</gene>
<dbReference type="OrthoDB" id="8664175at2"/>
<keyword evidence="1" id="KW-0067">ATP-binding</keyword>
<keyword evidence="1" id="KW-0547">Nucleotide-binding</keyword>
<dbReference type="Pfam" id="PF13607">
    <property type="entry name" value="Succ_CoA_lig"/>
    <property type="match status" value="1"/>
</dbReference>
<dbReference type="PANTHER" id="PTHR42793:SF4">
    <property type="entry name" value="BLL6376 PROTEIN"/>
    <property type="match status" value="1"/>
</dbReference>
<sequence length="720" mass="76100">MHAATLPIANTQDQDDWISAALSPRSIAVVGASDNPDKIGGRPIKYMLQHGYAGKLYPVNSARSLVQGLESWPEIGALPEVPEMAIVCVPGAAALEAVMTCARQGVKVCIVISSGFGETGAAGLAVQRKMAETARSSGMRLVGPNSQGLASFDSKALATFATVLGEISPQDGPVAIASQSGAMSMVPYALLRAEGVGIRYSFATGNEADLTVADFACAAAADPEVRLILLYLENLVDPSTLAAAARAARARAIPVLALKAGVSDRGRAAALSHTGAVATEDKALDAWFRQNGILRVADMRSLVQGARLLLKPQRTKGPRIAILSNSGAACVMGADSAERHGLQVPAFPASVKESIERLLPTFASGQNPIDLTAALLTNNQFFGDVLPHLGGTCCDALFISLPMSGQGYDTEQFAKDTAVFQHTSGKPVVLACPLEHTRRTFEKHGIVSYEHDEDAMAALGQLAAVCALQREADRLDATTGIFSTVSSPVKNTGRLLSEADSLEQLEAIGIPTAPWRLCKNREDVRQAVRTLDLPVVIKACSAQIPHKSEYGLVRLGISDVDAACSAAEEMHSATAKLGKSLDGIIVASMLRGRRELMIGARWDEKFGSVLLIGDGGKFVEAMPDAVTLVQPFDLAHVRHRLDELRLAPLYKETRGEPPLPVETLARLAVSVGKWVQEQNGRIISVDINPLIAMPHGGLVAADALIELNTGLDFEADEAAS</sequence>
<evidence type="ECO:0000256" key="1">
    <source>
        <dbReference type="PROSITE-ProRule" id="PRU00409"/>
    </source>
</evidence>
<dbReference type="SUPFAM" id="SSF51735">
    <property type="entry name" value="NAD(P)-binding Rossmann-fold domains"/>
    <property type="match status" value="1"/>
</dbReference>
<evidence type="ECO:0000313" key="4">
    <source>
        <dbReference type="Proteomes" id="UP000214603"/>
    </source>
</evidence>
<dbReference type="RefSeq" id="WP_088605741.1">
    <property type="nucleotide sequence ID" value="NZ_NJIH01000016.1"/>
</dbReference>
<dbReference type="InterPro" id="IPR036291">
    <property type="entry name" value="NAD(P)-bd_dom_sf"/>
</dbReference>
<dbReference type="PANTHER" id="PTHR42793">
    <property type="entry name" value="COA BINDING DOMAIN CONTAINING PROTEIN"/>
    <property type="match status" value="1"/>
</dbReference>
<dbReference type="InterPro" id="IPR016102">
    <property type="entry name" value="Succinyl-CoA_synth-like"/>
</dbReference>
<dbReference type="GO" id="GO:0046872">
    <property type="term" value="F:metal ion binding"/>
    <property type="evidence" value="ECO:0007669"/>
    <property type="project" value="InterPro"/>
</dbReference>
<dbReference type="InterPro" id="IPR032875">
    <property type="entry name" value="Succ_CoA_lig_flav_dom"/>
</dbReference>
<organism evidence="3 4">
    <name type="scientific">Candidimonas nitroreducens</name>
    <dbReference type="NCBI Taxonomy" id="683354"/>
    <lineage>
        <taxon>Bacteria</taxon>
        <taxon>Pseudomonadati</taxon>
        <taxon>Pseudomonadota</taxon>
        <taxon>Betaproteobacteria</taxon>
        <taxon>Burkholderiales</taxon>
        <taxon>Alcaligenaceae</taxon>
        <taxon>Candidimonas</taxon>
    </lineage>
</organism>
<dbReference type="SUPFAM" id="SSF56059">
    <property type="entry name" value="Glutathione synthetase ATP-binding domain-like"/>
    <property type="match status" value="1"/>
</dbReference>
<dbReference type="Gene3D" id="3.30.1490.20">
    <property type="entry name" value="ATP-grasp fold, A domain"/>
    <property type="match status" value="1"/>
</dbReference>
<name>A0A225M1U8_9BURK</name>
<accession>A0A225M1U8</accession>
<dbReference type="InterPro" id="IPR003781">
    <property type="entry name" value="CoA-bd"/>
</dbReference>
<dbReference type="InterPro" id="IPR013815">
    <property type="entry name" value="ATP_grasp_subdomain_1"/>
</dbReference>
<dbReference type="SUPFAM" id="SSF52210">
    <property type="entry name" value="Succinyl-CoA synthetase domains"/>
    <property type="match status" value="2"/>
</dbReference>
<dbReference type="GO" id="GO:0005524">
    <property type="term" value="F:ATP binding"/>
    <property type="evidence" value="ECO:0007669"/>
    <property type="project" value="UniProtKB-UniRule"/>
</dbReference>
<evidence type="ECO:0000259" key="2">
    <source>
        <dbReference type="PROSITE" id="PS50975"/>
    </source>
</evidence>
<dbReference type="PROSITE" id="PS50975">
    <property type="entry name" value="ATP_GRASP"/>
    <property type="match status" value="1"/>
</dbReference>
<reference evidence="4" key="1">
    <citation type="submission" date="2017-06" db="EMBL/GenBank/DDBJ databases">
        <title>Herbaspirillum phytohormonus sp. nov., isolated from the root nodule of Robinia pseudoacacia in lead-zinc mine.</title>
        <authorList>
            <person name="Fan M."/>
            <person name="Lin Y."/>
        </authorList>
    </citation>
    <scope>NUCLEOTIDE SEQUENCE [LARGE SCALE GENOMIC DNA]</scope>
    <source>
        <strain evidence="4">SC-089</strain>
    </source>
</reference>
<dbReference type="InterPro" id="IPR011761">
    <property type="entry name" value="ATP-grasp"/>
</dbReference>
<dbReference type="Proteomes" id="UP000214603">
    <property type="component" value="Unassembled WGS sequence"/>
</dbReference>
<dbReference type="SMART" id="SM00881">
    <property type="entry name" value="CoA_binding"/>
    <property type="match status" value="1"/>
</dbReference>
<protein>
    <submittedName>
        <fullName evidence="3">Pimeloyl-CoA synthetase</fullName>
    </submittedName>
</protein>
<dbReference type="Gene3D" id="3.40.50.261">
    <property type="entry name" value="Succinyl-CoA synthetase domains"/>
    <property type="match status" value="2"/>
</dbReference>
<dbReference type="Gene3D" id="3.30.470.20">
    <property type="entry name" value="ATP-grasp fold, B domain"/>
    <property type="match status" value="1"/>
</dbReference>
<feature type="domain" description="ATP-grasp" evidence="2">
    <location>
        <begin position="502"/>
        <end position="716"/>
    </location>
</feature>
<dbReference type="AlphaFoldDB" id="A0A225M1U8"/>
<proteinExistence type="predicted"/>
<comment type="caution">
    <text evidence="3">The sequence shown here is derived from an EMBL/GenBank/DDBJ whole genome shotgun (WGS) entry which is preliminary data.</text>
</comment>